<evidence type="ECO:0000313" key="1">
    <source>
        <dbReference type="EMBL" id="JAS95399.1"/>
    </source>
</evidence>
<proteinExistence type="predicted"/>
<organism evidence="1">
    <name type="scientific">Homalodisca liturata</name>
    <dbReference type="NCBI Taxonomy" id="320908"/>
    <lineage>
        <taxon>Eukaryota</taxon>
        <taxon>Metazoa</taxon>
        <taxon>Ecdysozoa</taxon>
        <taxon>Arthropoda</taxon>
        <taxon>Hexapoda</taxon>
        <taxon>Insecta</taxon>
        <taxon>Pterygota</taxon>
        <taxon>Neoptera</taxon>
        <taxon>Paraneoptera</taxon>
        <taxon>Hemiptera</taxon>
        <taxon>Auchenorrhyncha</taxon>
        <taxon>Membracoidea</taxon>
        <taxon>Cicadellidae</taxon>
        <taxon>Cicadellinae</taxon>
        <taxon>Proconiini</taxon>
        <taxon>Homalodisca</taxon>
    </lineage>
</organism>
<reference evidence="1" key="1">
    <citation type="submission" date="2015-11" db="EMBL/GenBank/DDBJ databases">
        <title>De novo transcriptome assembly of four potential Pierce s Disease insect vectors from Arizona vineyards.</title>
        <authorList>
            <person name="Tassone E.E."/>
        </authorList>
    </citation>
    <scope>NUCLEOTIDE SEQUENCE</scope>
</reference>
<protein>
    <submittedName>
        <fullName evidence="1">Uncharacterized protein</fullName>
    </submittedName>
</protein>
<feature type="non-terminal residue" evidence="1">
    <location>
        <position position="1"/>
    </location>
</feature>
<dbReference type="AlphaFoldDB" id="A0A1B6J893"/>
<gene>
    <name evidence="1" type="ORF">g.57126</name>
</gene>
<sequence>SSYGFKNYINVPTRVCGDSQSCLDHVLIRNSKPFKFECQVLNTDITDHFGLDVLMEYSKESSLIKEKFCKILNSKKLNLQLKRADWTPVYQCHEVNMSLS</sequence>
<dbReference type="EMBL" id="GECU01012307">
    <property type="protein sequence ID" value="JAS95399.1"/>
    <property type="molecule type" value="Transcribed_RNA"/>
</dbReference>
<feature type="non-terminal residue" evidence="1">
    <location>
        <position position="100"/>
    </location>
</feature>
<name>A0A1B6J893_9HEMI</name>
<accession>A0A1B6J893</accession>